<proteinExistence type="predicted"/>
<dbReference type="InParanoid" id="A0A0D0DYN5"/>
<name>A0A0D0DYN5_9AGAM</name>
<dbReference type="AlphaFoldDB" id="A0A0D0DYN5"/>
<sequence>MDMDLRQGSGGLRYSVGNVLNHYGIGRSWGSPEWAGGEPENREIKTRMGLWQDLERGSHWQCMEYCQRSMDCQSLAALGFDLAQPEVCALFGWIVRCGCAFRTLYSAFLRE</sequence>
<reference evidence="2" key="2">
    <citation type="submission" date="2015-01" db="EMBL/GenBank/DDBJ databases">
        <title>Evolutionary Origins and Diversification of the Mycorrhizal Mutualists.</title>
        <authorList>
            <consortium name="DOE Joint Genome Institute"/>
            <consortium name="Mycorrhizal Genomics Consortium"/>
            <person name="Kohler A."/>
            <person name="Kuo A."/>
            <person name="Nagy L.G."/>
            <person name="Floudas D."/>
            <person name="Copeland A."/>
            <person name="Barry K.W."/>
            <person name="Cichocki N."/>
            <person name="Veneault-Fourrey C."/>
            <person name="LaButti K."/>
            <person name="Lindquist E.A."/>
            <person name="Lipzen A."/>
            <person name="Lundell T."/>
            <person name="Morin E."/>
            <person name="Murat C."/>
            <person name="Riley R."/>
            <person name="Ohm R."/>
            <person name="Sun H."/>
            <person name="Tunlid A."/>
            <person name="Henrissat B."/>
            <person name="Grigoriev I.V."/>
            <person name="Hibbett D.S."/>
            <person name="Martin F."/>
        </authorList>
    </citation>
    <scope>NUCLEOTIDE SEQUENCE [LARGE SCALE GENOMIC DNA]</scope>
    <source>
        <strain evidence="2">Ve08.2h10</strain>
    </source>
</reference>
<protein>
    <submittedName>
        <fullName evidence="1">Uncharacterized protein</fullName>
    </submittedName>
</protein>
<organism evidence="1 2">
    <name type="scientific">Paxillus rubicundulus Ve08.2h10</name>
    <dbReference type="NCBI Taxonomy" id="930991"/>
    <lineage>
        <taxon>Eukaryota</taxon>
        <taxon>Fungi</taxon>
        <taxon>Dikarya</taxon>
        <taxon>Basidiomycota</taxon>
        <taxon>Agaricomycotina</taxon>
        <taxon>Agaricomycetes</taxon>
        <taxon>Agaricomycetidae</taxon>
        <taxon>Boletales</taxon>
        <taxon>Paxilineae</taxon>
        <taxon>Paxillaceae</taxon>
        <taxon>Paxillus</taxon>
    </lineage>
</organism>
<reference evidence="1 2" key="1">
    <citation type="submission" date="2014-04" db="EMBL/GenBank/DDBJ databases">
        <authorList>
            <consortium name="DOE Joint Genome Institute"/>
            <person name="Kuo A."/>
            <person name="Kohler A."/>
            <person name="Jargeat P."/>
            <person name="Nagy L.G."/>
            <person name="Floudas D."/>
            <person name="Copeland A."/>
            <person name="Barry K.W."/>
            <person name="Cichocki N."/>
            <person name="Veneault-Fourrey C."/>
            <person name="LaButti K."/>
            <person name="Lindquist E.A."/>
            <person name="Lipzen A."/>
            <person name="Lundell T."/>
            <person name="Morin E."/>
            <person name="Murat C."/>
            <person name="Sun H."/>
            <person name="Tunlid A."/>
            <person name="Henrissat B."/>
            <person name="Grigoriev I.V."/>
            <person name="Hibbett D.S."/>
            <person name="Martin F."/>
            <person name="Nordberg H.P."/>
            <person name="Cantor M.N."/>
            <person name="Hua S.X."/>
        </authorList>
    </citation>
    <scope>NUCLEOTIDE SEQUENCE [LARGE SCALE GENOMIC DNA]</scope>
    <source>
        <strain evidence="1 2">Ve08.2h10</strain>
    </source>
</reference>
<dbReference type="EMBL" id="KN824824">
    <property type="protein sequence ID" value="KIL00909.1"/>
    <property type="molecule type" value="Genomic_DNA"/>
</dbReference>
<gene>
    <name evidence="1" type="ORF">PAXRUDRAFT_821105</name>
</gene>
<accession>A0A0D0DYN5</accession>
<evidence type="ECO:0000313" key="1">
    <source>
        <dbReference type="EMBL" id="KIL00909.1"/>
    </source>
</evidence>
<dbReference type="Proteomes" id="UP000054538">
    <property type="component" value="Unassembled WGS sequence"/>
</dbReference>
<evidence type="ECO:0000313" key="2">
    <source>
        <dbReference type="Proteomes" id="UP000054538"/>
    </source>
</evidence>
<keyword evidence="2" id="KW-1185">Reference proteome</keyword>
<dbReference type="HOGENOM" id="CLU_2159198_0_0_1"/>